<evidence type="ECO:0000259" key="1">
    <source>
        <dbReference type="Pfam" id="PF17389"/>
    </source>
</evidence>
<dbReference type="Gene3D" id="1.50.10.10">
    <property type="match status" value="1"/>
</dbReference>
<dbReference type="InterPro" id="IPR035396">
    <property type="entry name" value="Bac_rhamnosid6H"/>
</dbReference>
<dbReference type="Proteomes" id="UP000552038">
    <property type="component" value="Unassembled WGS sequence"/>
</dbReference>
<evidence type="ECO:0000313" key="2">
    <source>
        <dbReference type="EMBL" id="NOJ72184.1"/>
    </source>
</evidence>
<gene>
    <name evidence="2" type="ORF">HMI46_16660</name>
</gene>
<evidence type="ECO:0000313" key="3">
    <source>
        <dbReference type="Proteomes" id="UP000552038"/>
    </source>
</evidence>
<dbReference type="RefSeq" id="WP_171417700.1">
    <property type="nucleotide sequence ID" value="NZ_JABFOR010000022.1"/>
</dbReference>
<proteinExistence type="predicted"/>
<reference evidence="2 3" key="1">
    <citation type="submission" date="2020-05" db="EMBL/GenBank/DDBJ databases">
        <title>Whole genome sequencing and identification of novel metabolites from Paenibacillus alvei strain JR949.</title>
        <authorList>
            <person name="Rajendhran J."/>
            <person name="Sree Pranav P."/>
            <person name="Mahalakshmi B."/>
            <person name="Karthikeyan R."/>
        </authorList>
    </citation>
    <scope>NUCLEOTIDE SEQUENCE [LARGE SCALE GENOMIC DNA]</scope>
    <source>
        <strain evidence="2 3">JR949</strain>
    </source>
</reference>
<dbReference type="EMBL" id="JABFOR010000022">
    <property type="protein sequence ID" value="NOJ72184.1"/>
    <property type="molecule type" value="Genomic_DNA"/>
</dbReference>
<dbReference type="AlphaFoldDB" id="A0AAP6ZY63"/>
<name>A0AAP6ZY63_PAEAL</name>
<dbReference type="Pfam" id="PF17389">
    <property type="entry name" value="Bac_rhamnosid6H"/>
    <property type="match status" value="1"/>
</dbReference>
<organism evidence="2 3">
    <name type="scientific">Paenibacillus alvei</name>
    <name type="common">Bacillus alvei</name>
    <dbReference type="NCBI Taxonomy" id="44250"/>
    <lineage>
        <taxon>Bacteria</taxon>
        <taxon>Bacillati</taxon>
        <taxon>Bacillota</taxon>
        <taxon>Bacilli</taxon>
        <taxon>Bacillales</taxon>
        <taxon>Paenibacillaceae</taxon>
        <taxon>Paenibacillus</taxon>
    </lineage>
</organism>
<comment type="caution">
    <text evidence="2">The sequence shown here is derived from an EMBL/GenBank/DDBJ whole genome shotgun (WGS) entry which is preliminary data.</text>
</comment>
<dbReference type="GO" id="GO:0005975">
    <property type="term" value="P:carbohydrate metabolic process"/>
    <property type="evidence" value="ECO:0007669"/>
    <property type="project" value="InterPro"/>
</dbReference>
<dbReference type="InterPro" id="IPR012341">
    <property type="entry name" value="6hp_glycosidase-like_sf"/>
</dbReference>
<sequence>MLQRIAIILGKDEDAQFYNSLYANIVQALQDEFITPNDRLASDMQTAHVLVLMSNLADERVKA</sequence>
<protein>
    <recommendedName>
        <fullName evidence="1">Alpha-L-rhamnosidase six-hairpin glycosidase domain-containing protein</fullName>
    </recommendedName>
</protein>
<accession>A0AAP6ZY63</accession>
<feature type="domain" description="Alpha-L-rhamnosidase six-hairpin glycosidase" evidence="1">
    <location>
        <begin position="2"/>
        <end position="60"/>
    </location>
</feature>